<evidence type="ECO:0000313" key="3">
    <source>
        <dbReference type="EMBL" id="SPU55128.1"/>
    </source>
</evidence>
<feature type="compositionally biased region" description="Acidic residues" evidence="1">
    <location>
        <begin position="162"/>
        <end position="173"/>
    </location>
</feature>
<feature type="transmembrane region" description="Helical" evidence="2">
    <location>
        <begin position="15"/>
        <end position="39"/>
    </location>
</feature>
<evidence type="ECO:0000313" key="4">
    <source>
        <dbReference type="Proteomes" id="UP000251186"/>
    </source>
</evidence>
<name>A0A2X1BFF6_BREVE</name>
<feature type="compositionally biased region" description="Basic residues" evidence="1">
    <location>
        <begin position="144"/>
        <end position="156"/>
    </location>
</feature>
<feature type="transmembrane region" description="Helical" evidence="2">
    <location>
        <begin position="51"/>
        <end position="76"/>
    </location>
</feature>
<keyword evidence="2" id="KW-1133">Transmembrane helix</keyword>
<evidence type="ECO:0000256" key="2">
    <source>
        <dbReference type="SAM" id="Phobius"/>
    </source>
</evidence>
<feature type="transmembrane region" description="Helical" evidence="2">
    <location>
        <begin position="91"/>
        <end position="116"/>
    </location>
</feature>
<accession>A0A2X1BFF6</accession>
<reference evidence="3 4" key="1">
    <citation type="submission" date="2018-06" db="EMBL/GenBank/DDBJ databases">
        <authorList>
            <consortium name="Pathogen Informatics"/>
            <person name="Doyle S."/>
        </authorList>
    </citation>
    <scope>NUCLEOTIDE SEQUENCE [LARGE SCALE GENOMIC DNA]</scope>
    <source>
        <strain evidence="3 4">NCTC11166</strain>
    </source>
</reference>
<keyword evidence="2" id="KW-0812">Transmembrane</keyword>
<dbReference type="AlphaFoldDB" id="A0A2X1BFF6"/>
<gene>
    <name evidence="3" type="ORF">NCTC11166_02522</name>
</gene>
<dbReference type="EMBL" id="UAQP01000014">
    <property type="protein sequence ID" value="SPU55128.1"/>
    <property type="molecule type" value="Genomic_DNA"/>
</dbReference>
<organism evidence="3 4">
    <name type="scientific">Brevundimonas vesicularis</name>
    <name type="common">Pseudomonas vesicularis</name>
    <dbReference type="NCBI Taxonomy" id="41276"/>
    <lineage>
        <taxon>Bacteria</taxon>
        <taxon>Pseudomonadati</taxon>
        <taxon>Pseudomonadota</taxon>
        <taxon>Alphaproteobacteria</taxon>
        <taxon>Caulobacterales</taxon>
        <taxon>Caulobacteraceae</taxon>
        <taxon>Brevundimonas</taxon>
    </lineage>
</organism>
<dbReference type="Proteomes" id="UP000251186">
    <property type="component" value="Unassembled WGS sequence"/>
</dbReference>
<evidence type="ECO:0000256" key="1">
    <source>
        <dbReference type="SAM" id="MobiDB-lite"/>
    </source>
</evidence>
<sequence>MSQSERHVDALEVVVLLWLFLLIVLVLTIADQGPVGIALRRWLVEAPARHLSRLTAGQTVGLCLVLTLGVAAIVLFEADGARMFALAAPDMIAWALMFDVTVIFDLVVLAISLRAVAGWRGLMRQRELATRVFSTVFGRIRRGAQSRGGRTRKPRPPRSPSDDAELEPEFVFA</sequence>
<protein>
    <submittedName>
        <fullName evidence="3">Uncharacterized protein</fullName>
    </submittedName>
</protein>
<feature type="region of interest" description="Disordered" evidence="1">
    <location>
        <begin position="144"/>
        <end position="173"/>
    </location>
</feature>
<proteinExistence type="predicted"/>
<keyword evidence="2" id="KW-0472">Membrane</keyword>